<dbReference type="Gene3D" id="3.90.190.20">
    <property type="entry name" value="Mur ligase, C-terminal domain"/>
    <property type="match status" value="1"/>
</dbReference>
<comment type="subcellular location">
    <subcellularLocation>
        <location evidence="15 16">Cytoplasm</location>
    </subcellularLocation>
</comment>
<feature type="domain" description="Mur ligase N-terminal catalytic" evidence="17">
    <location>
        <begin position="24"/>
        <end position="96"/>
    </location>
</feature>
<comment type="cofactor">
    <cofactor evidence="15">
        <name>Mg(2+)</name>
        <dbReference type="ChEBI" id="CHEBI:18420"/>
    </cofactor>
</comment>
<feature type="binding site" evidence="15">
    <location>
        <begin position="408"/>
        <end position="411"/>
    </location>
    <ligand>
        <name>meso-2,6-diaminopimelate</name>
        <dbReference type="ChEBI" id="CHEBI:57791"/>
    </ligand>
</feature>
<dbReference type="InterPro" id="IPR013221">
    <property type="entry name" value="Mur_ligase_cen"/>
</dbReference>
<evidence type="ECO:0000256" key="12">
    <source>
        <dbReference type="ARBA" id="ARBA00075482"/>
    </source>
</evidence>
<dbReference type="Pfam" id="PF08245">
    <property type="entry name" value="Mur_ligase_M"/>
    <property type="match status" value="1"/>
</dbReference>
<keyword evidence="5 15" id="KW-0573">Peptidoglycan synthesis</keyword>
<organism evidence="20">
    <name type="scientific">Moorella thermoacetica Y72</name>
    <dbReference type="NCBI Taxonomy" id="1325331"/>
    <lineage>
        <taxon>Bacteria</taxon>
        <taxon>Bacillati</taxon>
        <taxon>Bacillota</taxon>
        <taxon>Clostridia</taxon>
        <taxon>Neomoorellales</taxon>
        <taxon>Neomoorellaceae</taxon>
        <taxon>Neomoorella</taxon>
    </lineage>
</organism>
<reference evidence="20" key="1">
    <citation type="journal article" date="2014" name="Gene">
        <title>Genome-guided analysis of transformation efficiency and carbon dioxide assimilation by Moorella thermoacetica Y72.</title>
        <authorList>
            <person name="Tsukahara K."/>
            <person name="Kita A."/>
            <person name="Nakashimada Y."/>
            <person name="Hoshino T."/>
            <person name="Murakami K."/>
        </authorList>
    </citation>
    <scope>NUCLEOTIDE SEQUENCE [LARGE SCALE GENOMIC DNA]</scope>
    <source>
        <strain evidence="20">Y72</strain>
    </source>
</reference>
<sequence length="499" mass="53884">MTLAELVAPLKIIARGGNQQVPLTGLHYDSRRIQSGFLFVAIKGFKTDGHLYIDAALERGAVAVVLAQERTLPPGVAWVRVDDTRLALGQLAARFYDYPSRKLRLIGVTGTNGKTTTTHLIQAILEAGGRPAGLVGTIGNRLGDRVLPAEHTTPESLDLQHLLYQMVSLQARAVVMEVSSHALALHRVAGTEFDVAVFTNLTQDHLDFHHNMEDYFNCKARLFQGLDQGVKAGPKYAVINGDDPYGSRLAALTPVPVVTYGCTPGCQVRARDIHLETGGSTSLVTWPGGEAAMELRLTGRYNIYNALAALAVALQEGIDPQVAIRALGRFKGVPGRLERVDQGQPFTVVVDYAHTPDGLENVLRAARQVTRGRLLVVFGCGGDRDRGKRPLMGRAAARLSDYSIITSDNPRSEDPEAIIADILPGVREVPGASYQVLVDRRRAIAAALALARPGDMVVIAGKGHETYQIVKDKTLPFDDRQVAREELAALGYTGEGPAC</sequence>
<feature type="binding site" evidence="15">
    <location>
        <begin position="110"/>
        <end position="116"/>
    </location>
    <ligand>
        <name>ATP</name>
        <dbReference type="ChEBI" id="CHEBI:30616"/>
    </ligand>
</feature>
<keyword evidence="15" id="KW-0460">Magnesium</keyword>
<gene>
    <name evidence="15" type="primary">murE</name>
    <name evidence="20" type="ORF">MTY_1896</name>
</gene>
<dbReference type="Proteomes" id="UP000063718">
    <property type="component" value="Unassembled WGS sequence"/>
</dbReference>
<dbReference type="InterPro" id="IPR005761">
    <property type="entry name" value="UDP-N-AcMur-Glu-dNH2Pim_ligase"/>
</dbReference>
<evidence type="ECO:0000313" key="20">
    <source>
        <dbReference type="EMBL" id="GAF26556.1"/>
    </source>
</evidence>
<keyword evidence="15" id="KW-0436">Ligase</keyword>
<evidence type="ECO:0000259" key="18">
    <source>
        <dbReference type="Pfam" id="PF02875"/>
    </source>
</evidence>
<dbReference type="InterPro" id="IPR004101">
    <property type="entry name" value="Mur_ligase_C"/>
</dbReference>
<dbReference type="AlphaFoldDB" id="A0A0S6UGH5"/>
<feature type="binding site" evidence="15">
    <location>
        <begin position="152"/>
        <end position="153"/>
    </location>
    <ligand>
        <name>UDP-N-acetyl-alpha-D-muramoyl-L-alanyl-D-glutamate</name>
        <dbReference type="ChEBI" id="CHEBI:83900"/>
    </ligand>
</feature>
<feature type="short sequence motif" description="Meso-diaminopimelate recognition motif" evidence="15">
    <location>
        <begin position="408"/>
        <end position="411"/>
    </location>
</feature>
<feature type="modified residue" description="N6-carboxylysine" evidence="15">
    <location>
        <position position="219"/>
    </location>
</feature>
<keyword evidence="15" id="KW-0963">Cytoplasm</keyword>
<comment type="PTM">
    <text evidence="15">Carboxylation is probably crucial for Mg(2+) binding and, consequently, for the gamma-phosphate positioning of ATP.</text>
</comment>
<comment type="catalytic activity">
    <reaction evidence="8 15">
        <text>UDP-N-acetyl-alpha-D-muramoyl-L-alanyl-D-glutamate + meso-2,6-diaminopimelate + ATP = UDP-N-acetyl-alpha-D-muramoyl-L-alanyl-gamma-D-glutamyl-meso-2,6-diaminopimelate + ADP + phosphate + H(+)</text>
        <dbReference type="Rhea" id="RHEA:23676"/>
        <dbReference type="ChEBI" id="CHEBI:15378"/>
        <dbReference type="ChEBI" id="CHEBI:30616"/>
        <dbReference type="ChEBI" id="CHEBI:43474"/>
        <dbReference type="ChEBI" id="CHEBI:57791"/>
        <dbReference type="ChEBI" id="CHEBI:83900"/>
        <dbReference type="ChEBI" id="CHEBI:83905"/>
        <dbReference type="ChEBI" id="CHEBI:456216"/>
        <dbReference type="EC" id="6.3.2.13"/>
    </reaction>
</comment>
<dbReference type="EC" id="6.3.2.13" evidence="10 15"/>
<evidence type="ECO:0000256" key="13">
    <source>
        <dbReference type="ARBA" id="ARBA00076158"/>
    </source>
</evidence>
<dbReference type="InterPro" id="IPR000713">
    <property type="entry name" value="Mur_ligase_N"/>
</dbReference>
<feature type="binding site" evidence="15">
    <location>
        <position position="179"/>
    </location>
    <ligand>
        <name>UDP-N-acetyl-alpha-D-muramoyl-L-alanyl-D-glutamate</name>
        <dbReference type="ChEBI" id="CHEBI:83900"/>
    </ligand>
</feature>
<dbReference type="GO" id="GO:0005737">
    <property type="term" value="C:cytoplasm"/>
    <property type="evidence" value="ECO:0007669"/>
    <property type="project" value="UniProtKB-SubCell"/>
</dbReference>
<keyword evidence="3 15" id="KW-0132">Cell division</keyword>
<evidence type="ECO:0000256" key="15">
    <source>
        <dbReference type="HAMAP-Rule" id="MF_00208"/>
    </source>
</evidence>
<dbReference type="NCBIfam" id="NF001126">
    <property type="entry name" value="PRK00139.1-4"/>
    <property type="match status" value="1"/>
</dbReference>
<comment type="pathway">
    <text evidence="1 15 16">Cell wall biogenesis; peptidoglycan biosynthesis.</text>
</comment>
<dbReference type="InterPro" id="IPR036565">
    <property type="entry name" value="Mur-like_cat_sf"/>
</dbReference>
<dbReference type="GeneID" id="45616870"/>
<dbReference type="GO" id="GO:0000287">
    <property type="term" value="F:magnesium ion binding"/>
    <property type="evidence" value="ECO:0007669"/>
    <property type="project" value="UniProtKB-UniRule"/>
</dbReference>
<dbReference type="GO" id="GO:0005524">
    <property type="term" value="F:ATP binding"/>
    <property type="evidence" value="ECO:0007669"/>
    <property type="project" value="UniProtKB-UniRule"/>
</dbReference>
<keyword evidence="4 15" id="KW-0133">Cell shape</keyword>
<evidence type="ECO:0000256" key="9">
    <source>
        <dbReference type="ARBA" id="ARBA00056782"/>
    </source>
</evidence>
<dbReference type="Pfam" id="PF01225">
    <property type="entry name" value="Mur_ligase"/>
    <property type="match status" value="1"/>
</dbReference>
<evidence type="ECO:0000259" key="19">
    <source>
        <dbReference type="Pfam" id="PF08245"/>
    </source>
</evidence>
<keyword evidence="15" id="KW-0547">Nucleotide-binding</keyword>
<evidence type="ECO:0000256" key="10">
    <source>
        <dbReference type="ARBA" id="ARBA00066633"/>
    </source>
</evidence>
<dbReference type="EMBL" id="DF238840">
    <property type="protein sequence ID" value="GAF26556.1"/>
    <property type="molecule type" value="Genomic_DNA"/>
</dbReference>
<feature type="binding site" evidence="15">
    <location>
        <position position="384"/>
    </location>
    <ligand>
        <name>meso-2,6-diaminopimelate</name>
        <dbReference type="ChEBI" id="CHEBI:57791"/>
    </ligand>
</feature>
<feature type="binding site" evidence="15">
    <location>
        <position position="465"/>
    </location>
    <ligand>
        <name>meso-2,6-diaminopimelate</name>
        <dbReference type="ChEBI" id="CHEBI:57791"/>
    </ligand>
</feature>
<dbReference type="Pfam" id="PF02875">
    <property type="entry name" value="Mur_ligase_C"/>
    <property type="match status" value="1"/>
</dbReference>
<dbReference type="GO" id="GO:0009252">
    <property type="term" value="P:peptidoglycan biosynthetic process"/>
    <property type="evidence" value="ECO:0007669"/>
    <property type="project" value="UniProtKB-UniRule"/>
</dbReference>
<proteinExistence type="inferred from homology"/>
<evidence type="ECO:0000256" key="1">
    <source>
        <dbReference type="ARBA" id="ARBA00004752"/>
    </source>
</evidence>
<dbReference type="InterPro" id="IPR035911">
    <property type="entry name" value="MurE/MurF_N"/>
</dbReference>
<comment type="similarity">
    <text evidence="2 15">Belongs to the MurCDEF family. MurE subfamily.</text>
</comment>
<dbReference type="PANTHER" id="PTHR23135">
    <property type="entry name" value="MUR LIGASE FAMILY MEMBER"/>
    <property type="match status" value="1"/>
</dbReference>
<evidence type="ECO:0000256" key="4">
    <source>
        <dbReference type="ARBA" id="ARBA00022960"/>
    </source>
</evidence>
<keyword evidence="15" id="KW-0067">ATP-binding</keyword>
<feature type="binding site" evidence="15">
    <location>
        <position position="461"/>
    </location>
    <ligand>
        <name>meso-2,6-diaminopimelate</name>
        <dbReference type="ChEBI" id="CHEBI:57791"/>
    </ligand>
</feature>
<feature type="binding site" evidence="15">
    <location>
        <position position="30"/>
    </location>
    <ligand>
        <name>UDP-N-acetyl-alpha-D-muramoyl-L-alanyl-D-glutamate</name>
        <dbReference type="ChEBI" id="CHEBI:83900"/>
    </ligand>
</feature>
<evidence type="ECO:0000256" key="16">
    <source>
        <dbReference type="RuleBase" id="RU004135"/>
    </source>
</evidence>
<feature type="domain" description="Mur ligase C-terminal" evidence="18">
    <location>
        <begin position="335"/>
        <end position="463"/>
    </location>
</feature>
<evidence type="ECO:0000256" key="14">
    <source>
        <dbReference type="ARBA" id="ARBA00081560"/>
    </source>
</evidence>
<name>A0A0S6UGH5_NEOTH</name>
<evidence type="ECO:0000256" key="3">
    <source>
        <dbReference type="ARBA" id="ARBA00022618"/>
    </source>
</evidence>
<dbReference type="GO" id="GO:0008765">
    <property type="term" value="F:UDP-N-acetylmuramoylalanyl-D-glutamate-2,6-diaminopimelate ligase activity"/>
    <property type="evidence" value="ECO:0007669"/>
    <property type="project" value="UniProtKB-UniRule"/>
</dbReference>
<evidence type="ECO:0000256" key="11">
    <source>
        <dbReference type="ARBA" id="ARBA00072883"/>
    </source>
</evidence>
<dbReference type="GO" id="GO:0071555">
    <property type="term" value="P:cell wall organization"/>
    <property type="evidence" value="ECO:0007669"/>
    <property type="project" value="UniProtKB-KW"/>
</dbReference>
<evidence type="ECO:0000256" key="7">
    <source>
        <dbReference type="ARBA" id="ARBA00023316"/>
    </source>
</evidence>
<feature type="domain" description="Mur ligase central" evidence="19">
    <location>
        <begin position="108"/>
        <end position="313"/>
    </location>
</feature>
<dbReference type="Gene3D" id="3.40.1190.10">
    <property type="entry name" value="Mur-like, catalytic domain"/>
    <property type="match status" value="1"/>
</dbReference>
<dbReference type="SUPFAM" id="SSF63418">
    <property type="entry name" value="MurE/MurF N-terminal domain"/>
    <property type="match status" value="1"/>
</dbReference>
<evidence type="ECO:0000259" key="17">
    <source>
        <dbReference type="Pfam" id="PF01225"/>
    </source>
</evidence>
<dbReference type="InterPro" id="IPR036615">
    <property type="entry name" value="Mur_ligase_C_dom_sf"/>
</dbReference>
<comment type="caution">
    <text evidence="15">Lacks conserved residue(s) required for the propagation of feature annotation.</text>
</comment>
<evidence type="ECO:0000256" key="5">
    <source>
        <dbReference type="ARBA" id="ARBA00022984"/>
    </source>
</evidence>
<evidence type="ECO:0000256" key="2">
    <source>
        <dbReference type="ARBA" id="ARBA00005898"/>
    </source>
</evidence>
<accession>A0A0S6UGH5</accession>
<dbReference type="GO" id="GO:0051301">
    <property type="term" value="P:cell division"/>
    <property type="evidence" value="ECO:0007669"/>
    <property type="project" value="UniProtKB-KW"/>
</dbReference>
<dbReference type="NCBIfam" id="NF001124">
    <property type="entry name" value="PRK00139.1-2"/>
    <property type="match status" value="1"/>
</dbReference>
<dbReference type="GO" id="GO:0008360">
    <property type="term" value="P:regulation of cell shape"/>
    <property type="evidence" value="ECO:0007669"/>
    <property type="project" value="UniProtKB-KW"/>
</dbReference>
<dbReference type="FunFam" id="3.90.190.20:FF:000006">
    <property type="entry name" value="UDP-N-acetylmuramoyl-L-alanyl-D-glutamate--2,6-diaminopimelate ligase"/>
    <property type="match status" value="1"/>
</dbReference>
<dbReference type="UniPathway" id="UPA00219"/>
<protein>
    <recommendedName>
        <fullName evidence="11 15">UDP-N-acetylmuramoyl-L-alanyl-D-glutamate--2,6-diaminopimelate ligase</fullName>
        <ecNumber evidence="10 15">6.3.2.13</ecNumber>
    </recommendedName>
    <alternativeName>
        <fullName evidence="12 15">Meso-A2pm-adding enzyme</fullName>
    </alternativeName>
    <alternativeName>
        <fullName evidence="13 15">Meso-diaminopimelate-adding enzyme</fullName>
    </alternativeName>
    <alternativeName>
        <fullName evidence="14 15">UDP-MurNAc-L-Ala-D-Glu:meso-diaminopimelate ligase</fullName>
    </alternativeName>
    <alternativeName>
        <fullName evidence="15">UDP-MurNAc-tripeptide synthetase</fullName>
    </alternativeName>
    <alternativeName>
        <fullName evidence="15">UDP-N-acetylmuramyl-tripeptide synthetase</fullName>
    </alternativeName>
</protein>
<dbReference type="SUPFAM" id="SSF53244">
    <property type="entry name" value="MurD-like peptide ligases, peptide-binding domain"/>
    <property type="match status" value="1"/>
</dbReference>
<evidence type="ECO:0000256" key="6">
    <source>
        <dbReference type="ARBA" id="ARBA00023306"/>
    </source>
</evidence>
<dbReference type="SUPFAM" id="SSF53623">
    <property type="entry name" value="MurD-like peptide ligases, catalytic domain"/>
    <property type="match status" value="1"/>
</dbReference>
<dbReference type="RefSeq" id="WP_011392357.1">
    <property type="nucleotide sequence ID" value="NZ_DF238840.1"/>
</dbReference>
<dbReference type="Gene3D" id="3.40.1390.10">
    <property type="entry name" value="MurE/MurF, N-terminal domain"/>
    <property type="match status" value="1"/>
</dbReference>
<comment type="function">
    <text evidence="9 15">Catalyzes the addition of meso-diaminopimelic acid to the nucleotide precursor UDP-N-acetylmuramoyl-L-alanyl-D-glutamate (UMAG) in the biosynthesis of bacterial cell-wall peptidoglycan.</text>
</comment>
<evidence type="ECO:0000256" key="8">
    <source>
        <dbReference type="ARBA" id="ARBA00050251"/>
    </source>
</evidence>
<feature type="binding site" evidence="15">
    <location>
        <position position="187"/>
    </location>
    <ligand>
        <name>UDP-N-acetyl-alpha-D-muramoyl-L-alanyl-D-glutamate</name>
        <dbReference type="ChEBI" id="CHEBI:83900"/>
    </ligand>
</feature>
<keyword evidence="6 15" id="KW-0131">Cell cycle</keyword>
<dbReference type="HAMAP" id="MF_00208">
    <property type="entry name" value="MurE"/>
    <property type="match status" value="1"/>
</dbReference>
<keyword evidence="7 15" id="KW-0961">Cell wall biogenesis/degradation</keyword>
<dbReference type="NCBIfam" id="TIGR01085">
    <property type="entry name" value="murE"/>
    <property type="match status" value="1"/>
</dbReference>
<dbReference type="PANTHER" id="PTHR23135:SF4">
    <property type="entry name" value="UDP-N-ACETYLMURAMOYL-L-ALANYL-D-GLUTAMATE--2,6-DIAMINOPIMELATE LIGASE MURE HOMOLOG, CHLOROPLASTIC"/>
    <property type="match status" value="1"/>
</dbReference>